<name>A0A421GM20_9STRA</name>
<dbReference type="Proteomes" id="UP000792063">
    <property type="component" value="Unassembled WGS sequence"/>
</dbReference>
<evidence type="ECO:0000313" key="7">
    <source>
        <dbReference type="EMBL" id="RLN45872.1"/>
    </source>
</evidence>
<reference evidence="9 10" key="2">
    <citation type="submission" date="2018-07" db="EMBL/GenBank/DDBJ databases">
        <title>Genome sequencing of oomycete isolates from Chile give support for New Zealand origin for Phytophthora kernoviae and make available the first Nothophytophthora sp. genome.</title>
        <authorList>
            <person name="Studholme D.J."/>
            <person name="Sanfuentes E."/>
            <person name="Panda P."/>
            <person name="Hill R."/>
            <person name="Sambles C."/>
            <person name="Grant M."/>
            <person name="Williams N.M."/>
            <person name="Mcdougal R.L."/>
        </authorList>
    </citation>
    <scope>NUCLEOTIDE SEQUENCE [LARGE SCALE GENOMIC DNA]</scope>
    <source>
        <strain evidence="7">Chile2</strain>
        <strain evidence="8">Chile4</strain>
    </source>
</reference>
<dbReference type="PANTHER" id="PTHR44324">
    <property type="entry name" value="WD40 REPEAT DOMAIN 95"/>
    <property type="match status" value="1"/>
</dbReference>
<dbReference type="Gene3D" id="2.130.10.10">
    <property type="entry name" value="YVTN repeat-like/Quinoprotein amine dehydrogenase"/>
    <property type="match status" value="3"/>
</dbReference>
<dbReference type="GO" id="GO:0005509">
    <property type="term" value="F:calcium ion binding"/>
    <property type="evidence" value="ECO:0007669"/>
    <property type="project" value="InterPro"/>
</dbReference>
<proteinExistence type="predicted"/>
<keyword evidence="2" id="KW-0106">Calcium</keyword>
<dbReference type="PROSITE" id="PS50082">
    <property type="entry name" value="WD_REPEATS_2"/>
    <property type="match status" value="3"/>
</dbReference>
<keyword evidence="1" id="KW-0677">Repeat</keyword>
<dbReference type="EMBL" id="JPWU03000206">
    <property type="protein sequence ID" value="KAG2522634.1"/>
    <property type="molecule type" value="Genomic_DNA"/>
</dbReference>
<dbReference type="Proteomes" id="UP000285883">
    <property type="component" value="Unassembled WGS sequence"/>
</dbReference>
<dbReference type="CDD" id="cd00051">
    <property type="entry name" value="EFh"/>
    <property type="match status" value="1"/>
</dbReference>
<organism evidence="8 9">
    <name type="scientific">Phytophthora kernoviae</name>
    <dbReference type="NCBI Taxonomy" id="325452"/>
    <lineage>
        <taxon>Eukaryota</taxon>
        <taxon>Sar</taxon>
        <taxon>Stramenopiles</taxon>
        <taxon>Oomycota</taxon>
        <taxon>Peronosporomycetes</taxon>
        <taxon>Peronosporales</taxon>
        <taxon>Peronosporaceae</taxon>
        <taxon>Phytophthora</taxon>
    </lineage>
</organism>
<dbReference type="Proteomes" id="UP000285624">
    <property type="component" value="Unassembled WGS sequence"/>
</dbReference>
<protein>
    <recommendedName>
        <fullName evidence="5">EF-hand domain-containing protein</fullName>
    </recommendedName>
</protein>
<keyword evidence="9" id="KW-1185">Reference proteome</keyword>
<dbReference type="Gene3D" id="1.10.238.10">
    <property type="entry name" value="EF-hand"/>
    <property type="match status" value="1"/>
</dbReference>
<evidence type="ECO:0000256" key="2">
    <source>
        <dbReference type="ARBA" id="ARBA00022837"/>
    </source>
</evidence>
<dbReference type="SUPFAM" id="SSF47473">
    <property type="entry name" value="EF-hand"/>
    <property type="match status" value="1"/>
</dbReference>
<evidence type="ECO:0000313" key="8">
    <source>
        <dbReference type="EMBL" id="RLN78405.1"/>
    </source>
</evidence>
<dbReference type="InterPro" id="IPR001680">
    <property type="entry name" value="WD40_rpt"/>
</dbReference>
<dbReference type="EMBL" id="MAYM02000118">
    <property type="protein sequence ID" value="RLN45872.1"/>
    <property type="molecule type" value="Genomic_DNA"/>
</dbReference>
<dbReference type="STRING" id="325452.A0A421GM20"/>
<feature type="compositionally biased region" description="Acidic residues" evidence="4">
    <location>
        <begin position="918"/>
        <end position="938"/>
    </location>
</feature>
<dbReference type="Pfam" id="PF13499">
    <property type="entry name" value="EF-hand_7"/>
    <property type="match status" value="1"/>
</dbReference>
<feature type="repeat" description="WD" evidence="3">
    <location>
        <begin position="603"/>
        <end position="643"/>
    </location>
</feature>
<dbReference type="InterPro" id="IPR011992">
    <property type="entry name" value="EF-hand-dom_pair"/>
</dbReference>
<dbReference type="PANTHER" id="PTHR44324:SF4">
    <property type="entry name" value="WD40 REPEAT DOMAIN 95"/>
    <property type="match status" value="1"/>
</dbReference>
<dbReference type="SUPFAM" id="SSF50978">
    <property type="entry name" value="WD40 repeat-like"/>
    <property type="match status" value="1"/>
</dbReference>
<dbReference type="InterPro" id="IPR018247">
    <property type="entry name" value="EF_Hand_1_Ca_BS"/>
</dbReference>
<dbReference type="SMART" id="SM00320">
    <property type="entry name" value="WD40"/>
    <property type="match status" value="8"/>
</dbReference>
<dbReference type="InterPro" id="IPR015943">
    <property type="entry name" value="WD40/YVTN_repeat-like_dom_sf"/>
</dbReference>
<evidence type="ECO:0000256" key="1">
    <source>
        <dbReference type="ARBA" id="ARBA00022737"/>
    </source>
</evidence>
<evidence type="ECO:0000259" key="5">
    <source>
        <dbReference type="PROSITE" id="PS50222"/>
    </source>
</evidence>
<dbReference type="InterPro" id="IPR036322">
    <property type="entry name" value="WD40_repeat_dom_sf"/>
</dbReference>
<dbReference type="AlphaFoldDB" id="A0A421GM20"/>
<feature type="domain" description="EF-hand" evidence="5">
    <location>
        <begin position="53"/>
        <end position="88"/>
    </location>
</feature>
<feature type="repeat" description="WD" evidence="3">
    <location>
        <begin position="145"/>
        <end position="186"/>
    </location>
</feature>
<comment type="caution">
    <text evidence="8">The sequence shown here is derived from an EMBL/GenBank/DDBJ whole genome shotgun (WGS) entry which is preliminary data.</text>
</comment>
<evidence type="ECO:0000313" key="6">
    <source>
        <dbReference type="EMBL" id="KAG2522634.1"/>
    </source>
</evidence>
<reference evidence="6" key="3">
    <citation type="submission" date="2020-06" db="EMBL/GenBank/DDBJ databases">
        <authorList>
            <person name="Studholme D.J."/>
        </authorList>
    </citation>
    <scope>NUCLEOTIDE SEQUENCE</scope>
    <source>
        <strain evidence="6">NZFS 3630</strain>
    </source>
</reference>
<evidence type="ECO:0000313" key="9">
    <source>
        <dbReference type="Proteomes" id="UP000285624"/>
    </source>
</evidence>
<keyword evidence="3" id="KW-0853">WD repeat</keyword>
<evidence type="ECO:0000256" key="4">
    <source>
        <dbReference type="SAM" id="MobiDB-lite"/>
    </source>
</evidence>
<dbReference type="PROSITE" id="PS50222">
    <property type="entry name" value="EF_HAND_2"/>
    <property type="match status" value="1"/>
</dbReference>
<feature type="region of interest" description="Disordered" evidence="4">
    <location>
        <begin position="479"/>
        <end position="502"/>
    </location>
</feature>
<gene>
    <name evidence="7" type="ORF">BBI17_006069</name>
    <name evidence="8" type="ORF">BBO99_00005986</name>
    <name evidence="6" type="ORF">JM18_004800</name>
</gene>
<sequence length="1012" mass="112079">MALPRAKKRSATVFSRDEIGVEQLQSLKEKFADGDLTEKEFVSLFREIVDASLSEAQLTELFQKIDANSDGTVDWDELTNYMFLSGSANDEYTGDDGNSCYDIAFPEKFLGDTYNGASISGSCAPTDIMGNVTGGSGGSLGLGLLPHHKDVITRVVRLERPSVYLTTSKDGSVRTWSANSLAPQQVLASGRDWLTDCCVMKRSNRLAVSSMNRTLSFYDLNSGQLIGDLVDYSRRQCIPLCLAYVEKPSDDREAIVVGDDTGGISVLTCSNQCAALEAQGFSSRVKFQKHTDWITRVKWVHDMRAVVATSLDATVSILDVDRLVVKFEYTRHRKGVFDLAWCCSTRLIASCGMERDIHIWNPYSSQRAVATLKGHTSSVLHLVSDDDNFQIVSAAADNTVKIGIEVQPQVAALELRVIQLDLGLLHQCRRLLTGSHDGEQLKMWNFSNGALVKQFYKKEPQIVSSLLSTTTPATAATAASNAALPDDPSATSGTSNAAKAVTAPRKRKVRDIMLLPASFGMDHEVTGIMDIERNLRVGMGDFICQRFVCSVGWDRQLFVWADKNDESEALPVHILPPDSDEEDDGNDFEELGHERHRRRHRRRQHHTMDVLALAYLPPAYVATAGLDGQVLLWSLNSGELVAPLHQSSGSIESLYYAEKLELLLAAGERGVLLCFDRSMATQAEIPLYVSVASDASKTRTNPETITVLVCDKANTYLVTGDCSGNVKRKIAIANGELTDLITIVKVTRGEILCWDSTATNPLSALKVLDMSEFVRKAGWSKHSLLSQFVGRVFLDGETPFRVAAIAMRPIDQTKPDKKVYSLIDLDAKERAFQPLNESISTFHEVERNHSRLMSTFVQAVCGKALGCHVFELEQNAFGGMNSGMNRRLSPAFRTLASPLRQRHFDLEKMRELARSDEFSDSESDGVDSEDEEEDENDVADTMFVPYKRPSPKRKSVVLQRRALQKQKKQDKKAGSSPKGDEWEIVDKSPTFESVVEGKTELGGESWFVQDQE</sequence>
<reference evidence="6" key="1">
    <citation type="journal article" date="2015" name="Genom Data">
        <title>Genome sequences of six Phytophthora species associated with forests in New Zealand.</title>
        <authorList>
            <person name="Studholme D.J."/>
            <person name="McDougal R.L."/>
            <person name="Sambles C."/>
            <person name="Hansen E."/>
            <person name="Hardy G."/>
            <person name="Grant M."/>
            <person name="Ganley R.J."/>
            <person name="Williams N.M."/>
        </authorList>
    </citation>
    <scope>NUCLEOTIDE SEQUENCE</scope>
    <source>
        <strain evidence="6">NZFS 3630</strain>
    </source>
</reference>
<evidence type="ECO:0000256" key="3">
    <source>
        <dbReference type="PROSITE-ProRule" id="PRU00221"/>
    </source>
</evidence>
<dbReference type="PROSITE" id="PS00018">
    <property type="entry name" value="EF_HAND_1"/>
    <property type="match status" value="1"/>
</dbReference>
<accession>A0A421GM20</accession>
<feature type="region of interest" description="Disordered" evidence="4">
    <location>
        <begin position="911"/>
        <end position="988"/>
    </location>
</feature>
<dbReference type="InterPro" id="IPR002048">
    <property type="entry name" value="EF_hand_dom"/>
</dbReference>
<dbReference type="InterPro" id="IPR051242">
    <property type="entry name" value="WD-EF-hand_domain"/>
</dbReference>
<dbReference type="EMBL" id="MBDN02000191">
    <property type="protein sequence ID" value="RLN78405.1"/>
    <property type="molecule type" value="Genomic_DNA"/>
</dbReference>
<evidence type="ECO:0000313" key="10">
    <source>
        <dbReference type="Proteomes" id="UP000285883"/>
    </source>
</evidence>
<dbReference type="Pfam" id="PF00400">
    <property type="entry name" value="WD40"/>
    <property type="match status" value="2"/>
</dbReference>
<feature type="repeat" description="WD" evidence="3">
    <location>
        <begin position="329"/>
        <end position="370"/>
    </location>
</feature>